<feature type="compositionally biased region" description="Basic and acidic residues" evidence="1">
    <location>
        <begin position="62"/>
        <end position="76"/>
    </location>
</feature>
<evidence type="ECO:0000256" key="1">
    <source>
        <dbReference type="SAM" id="MobiDB-lite"/>
    </source>
</evidence>
<evidence type="ECO:0000313" key="2">
    <source>
        <dbReference type="EMBL" id="KAL0131188.1"/>
    </source>
</evidence>
<sequence>MLRKKSSKKKNLVKKKKIPRLMWRERTIEQSGSVTRLVLSLSRAYSPPRSTFIALTLTHTDTGSKVEEPQSYRGRGDGWVGGWGEGAEAPPPPSDAVPSGRSTE</sequence>
<dbReference type="AlphaFoldDB" id="A0AAW2GVF0"/>
<protein>
    <submittedName>
        <fullName evidence="2">Uncharacterized protein</fullName>
    </submittedName>
</protein>
<accession>A0AAW2GVF0</accession>
<organism evidence="2 3">
    <name type="scientific">Cardiocondyla obscurior</name>
    <dbReference type="NCBI Taxonomy" id="286306"/>
    <lineage>
        <taxon>Eukaryota</taxon>
        <taxon>Metazoa</taxon>
        <taxon>Ecdysozoa</taxon>
        <taxon>Arthropoda</taxon>
        <taxon>Hexapoda</taxon>
        <taxon>Insecta</taxon>
        <taxon>Pterygota</taxon>
        <taxon>Neoptera</taxon>
        <taxon>Endopterygota</taxon>
        <taxon>Hymenoptera</taxon>
        <taxon>Apocrita</taxon>
        <taxon>Aculeata</taxon>
        <taxon>Formicoidea</taxon>
        <taxon>Formicidae</taxon>
        <taxon>Myrmicinae</taxon>
        <taxon>Cardiocondyla</taxon>
    </lineage>
</organism>
<gene>
    <name evidence="2" type="ORF">PUN28_002623</name>
</gene>
<name>A0AAW2GVF0_9HYME</name>
<keyword evidence="3" id="KW-1185">Reference proteome</keyword>
<dbReference type="Proteomes" id="UP001430953">
    <property type="component" value="Unassembled WGS sequence"/>
</dbReference>
<feature type="region of interest" description="Disordered" evidence="1">
    <location>
        <begin position="62"/>
        <end position="104"/>
    </location>
</feature>
<dbReference type="EMBL" id="JADYXP020000002">
    <property type="protein sequence ID" value="KAL0131188.1"/>
    <property type="molecule type" value="Genomic_DNA"/>
</dbReference>
<comment type="caution">
    <text evidence="2">The sequence shown here is derived from an EMBL/GenBank/DDBJ whole genome shotgun (WGS) entry which is preliminary data.</text>
</comment>
<proteinExistence type="predicted"/>
<reference evidence="2 3" key="1">
    <citation type="submission" date="2023-03" db="EMBL/GenBank/DDBJ databases">
        <title>High recombination rates correlate with genetic variation in Cardiocondyla obscurior ants.</title>
        <authorList>
            <person name="Errbii M."/>
        </authorList>
    </citation>
    <scope>NUCLEOTIDE SEQUENCE [LARGE SCALE GENOMIC DNA]</scope>
    <source>
        <strain evidence="2">Alpha-2009</strain>
        <tissue evidence="2">Whole body</tissue>
    </source>
</reference>
<evidence type="ECO:0000313" key="3">
    <source>
        <dbReference type="Proteomes" id="UP001430953"/>
    </source>
</evidence>